<dbReference type="Proteomes" id="UP000233551">
    <property type="component" value="Unassembled WGS sequence"/>
</dbReference>
<evidence type="ECO:0000256" key="1">
    <source>
        <dbReference type="SAM" id="MobiDB-lite"/>
    </source>
</evidence>
<feature type="region of interest" description="Disordered" evidence="1">
    <location>
        <begin position="1"/>
        <end position="59"/>
    </location>
</feature>
<feature type="compositionally biased region" description="Basic and acidic residues" evidence="1">
    <location>
        <begin position="35"/>
        <end position="59"/>
    </location>
</feature>
<sequence>MSLIRRRKAAPEAEKASSSQEKIPEDISITEEEEYNKKELGAKKRSSDEKKSSKGKDKWSCVDGCCWFIGCICTTWWLLLFLYNMLPSSLPNHVTEFITGPLPDPPGLKLKKEGLRAKHPVVFVPGIVTGGLELWEGHECAEGLFRKRMWGGTFGEVYKRKGNMAE</sequence>
<comment type="caution">
    <text evidence="3">The sequence shown here is derived from an EMBL/GenBank/DDBJ whole genome shotgun (WGS) entry which is preliminary data.</text>
</comment>
<keyword evidence="2" id="KW-0472">Membrane</keyword>
<evidence type="ECO:0008006" key="5">
    <source>
        <dbReference type="Google" id="ProtNLM"/>
    </source>
</evidence>
<keyword evidence="2" id="KW-0812">Transmembrane</keyword>
<dbReference type="EMBL" id="PGOL01000837">
    <property type="protein sequence ID" value="PKI64297.1"/>
    <property type="molecule type" value="Genomic_DNA"/>
</dbReference>
<gene>
    <name evidence="3" type="ORF">CRG98_015304</name>
</gene>
<evidence type="ECO:0000313" key="3">
    <source>
        <dbReference type="EMBL" id="PKI64297.1"/>
    </source>
</evidence>
<dbReference type="PANTHER" id="PTHR11440">
    <property type="entry name" value="LECITHIN-CHOLESTEROL ACYLTRANSFERASE-RELATED"/>
    <property type="match status" value="1"/>
</dbReference>
<keyword evidence="4" id="KW-1185">Reference proteome</keyword>
<keyword evidence="2" id="KW-1133">Transmembrane helix</keyword>
<protein>
    <recommendedName>
        <fullName evidence="5">Phospholipid:diacylglycerol acyltransferase 1-like</fullName>
    </recommendedName>
</protein>
<proteinExistence type="predicted"/>
<dbReference type="AlphaFoldDB" id="A0A2I0K6Y0"/>
<dbReference type="STRING" id="22663.A0A2I0K6Y0"/>
<organism evidence="3 4">
    <name type="scientific">Punica granatum</name>
    <name type="common">Pomegranate</name>
    <dbReference type="NCBI Taxonomy" id="22663"/>
    <lineage>
        <taxon>Eukaryota</taxon>
        <taxon>Viridiplantae</taxon>
        <taxon>Streptophyta</taxon>
        <taxon>Embryophyta</taxon>
        <taxon>Tracheophyta</taxon>
        <taxon>Spermatophyta</taxon>
        <taxon>Magnoliopsida</taxon>
        <taxon>eudicotyledons</taxon>
        <taxon>Gunneridae</taxon>
        <taxon>Pentapetalae</taxon>
        <taxon>rosids</taxon>
        <taxon>malvids</taxon>
        <taxon>Myrtales</taxon>
        <taxon>Lythraceae</taxon>
        <taxon>Punica</taxon>
    </lineage>
</organism>
<accession>A0A2I0K6Y0</accession>
<evidence type="ECO:0000313" key="4">
    <source>
        <dbReference type="Proteomes" id="UP000233551"/>
    </source>
</evidence>
<feature type="transmembrane region" description="Helical" evidence="2">
    <location>
        <begin position="60"/>
        <end position="83"/>
    </location>
</feature>
<evidence type="ECO:0000256" key="2">
    <source>
        <dbReference type="SAM" id="Phobius"/>
    </source>
</evidence>
<reference evidence="3 4" key="1">
    <citation type="submission" date="2017-11" db="EMBL/GenBank/DDBJ databases">
        <title>De-novo sequencing of pomegranate (Punica granatum L.) genome.</title>
        <authorList>
            <person name="Akparov Z."/>
            <person name="Amiraslanov A."/>
            <person name="Hajiyeva S."/>
            <person name="Abbasov M."/>
            <person name="Kaur K."/>
            <person name="Hamwieh A."/>
            <person name="Solovyev V."/>
            <person name="Salamov A."/>
            <person name="Braich B."/>
            <person name="Kosarev P."/>
            <person name="Mahmoud A."/>
            <person name="Hajiyev E."/>
            <person name="Babayeva S."/>
            <person name="Izzatullayeva V."/>
            <person name="Mammadov A."/>
            <person name="Mammadov A."/>
            <person name="Sharifova S."/>
            <person name="Ojaghi J."/>
            <person name="Eynullazada K."/>
            <person name="Bayramov B."/>
            <person name="Abdulazimova A."/>
            <person name="Shahmuradov I."/>
        </authorList>
    </citation>
    <scope>NUCLEOTIDE SEQUENCE [LARGE SCALE GENOMIC DNA]</scope>
    <source>
        <strain evidence="4">cv. AG2017</strain>
        <tissue evidence="3">Leaf</tissue>
    </source>
</reference>
<name>A0A2I0K6Y0_PUNGR</name>